<organism evidence="1">
    <name type="scientific">freshwater metagenome</name>
    <dbReference type="NCBI Taxonomy" id="449393"/>
    <lineage>
        <taxon>unclassified sequences</taxon>
        <taxon>metagenomes</taxon>
        <taxon>ecological metagenomes</taxon>
    </lineage>
</organism>
<dbReference type="AlphaFoldDB" id="A0A6J7KQS0"/>
<gene>
    <name evidence="1" type="ORF">UFOPK3772_01870</name>
</gene>
<proteinExistence type="predicted"/>
<evidence type="ECO:0000313" key="1">
    <source>
        <dbReference type="EMBL" id="CAB4956114.1"/>
    </source>
</evidence>
<reference evidence="1" key="1">
    <citation type="submission" date="2020-05" db="EMBL/GenBank/DDBJ databases">
        <authorList>
            <person name="Chiriac C."/>
            <person name="Salcher M."/>
            <person name="Ghai R."/>
            <person name="Kavagutti S V."/>
        </authorList>
    </citation>
    <scope>NUCLEOTIDE SEQUENCE</scope>
</reference>
<dbReference type="EMBL" id="CAFBNE010000060">
    <property type="protein sequence ID" value="CAB4956114.1"/>
    <property type="molecule type" value="Genomic_DNA"/>
</dbReference>
<name>A0A6J7KQS0_9ZZZZ</name>
<accession>A0A6J7KQS0</accession>
<sequence length="268" mass="28692">MRAARLGLRLRIRGRVRRIPDGRVTNRSRINPAVALVASTMLAMGTALTLGSGMAAAADGTAPQVQADALAKMMTSADIPSALKIDAGWEFTTKFDRQDLAFELCTKSGVTVRGVPAPVMHQVEFGETDRLADPISIQQNIWQFNSSAEAQRAWQVMQQRAKRCTGTTKEPSGVGGDYATQVLSNGTTRAVVNGRSGIWLHSVYASGTSDAGEGGYYVAFLLDDAIQTVEFDFAEGEVLASNDRWPVKKTAQALANRWLAGGQADAAT</sequence>
<protein>
    <submittedName>
        <fullName evidence="1">Unannotated protein</fullName>
    </submittedName>
</protein>